<gene>
    <name evidence="1" type="ORF">E7681_10180</name>
</gene>
<accession>A0A4V3UZ16</accession>
<proteinExistence type="predicted"/>
<dbReference type="AlphaFoldDB" id="A0A4V3UZ16"/>
<sequence length="193" mass="20857">MTGAVPTCDGWLFEDILDGYFPLRESLRQCLIRQRAATGLFVLTYAPILHLPDRPGDAPVPLRLEAEVSGLVRRLMMVVRLDETGQAELRGVGAWRWHHGDSAAALTPDTRLAEPAFVRGIAVAQDVDGCLWRLSGPDGFAQSWGFDASNGIVSLSEAVVSAGDSSPRADLVVHAPDAATPAKAAQMKRDWQI</sequence>
<dbReference type="EMBL" id="SSMD01000004">
    <property type="protein sequence ID" value="THD73967.1"/>
    <property type="molecule type" value="Genomic_DNA"/>
</dbReference>
<name>A0A4V3UZ16_9RHOB</name>
<reference evidence="1 2" key="1">
    <citation type="submission" date="2019-04" db="EMBL/GenBank/DDBJ databases">
        <title>Draft genome sequence of Youngimonas vesicularis.</title>
        <authorList>
            <person name="Hameed A."/>
        </authorList>
    </citation>
    <scope>NUCLEOTIDE SEQUENCE [LARGE SCALE GENOMIC DNA]</scope>
    <source>
        <strain evidence="1 2">CC-AMW-E</strain>
    </source>
</reference>
<evidence type="ECO:0000313" key="2">
    <source>
        <dbReference type="Proteomes" id="UP000306113"/>
    </source>
</evidence>
<protein>
    <submittedName>
        <fullName evidence="1">Uncharacterized protein</fullName>
    </submittedName>
</protein>
<organism evidence="1 2">
    <name type="scientific">Thalassobius vesicularis</name>
    <dbReference type="NCBI Taxonomy" id="1294297"/>
    <lineage>
        <taxon>Bacteria</taxon>
        <taxon>Pseudomonadati</taxon>
        <taxon>Pseudomonadota</taxon>
        <taxon>Alphaproteobacteria</taxon>
        <taxon>Rhodobacterales</taxon>
        <taxon>Roseobacteraceae</taxon>
        <taxon>Thalassovita</taxon>
    </lineage>
</organism>
<keyword evidence="2" id="KW-1185">Reference proteome</keyword>
<evidence type="ECO:0000313" key="1">
    <source>
        <dbReference type="EMBL" id="THD73967.1"/>
    </source>
</evidence>
<comment type="caution">
    <text evidence="1">The sequence shown here is derived from an EMBL/GenBank/DDBJ whole genome shotgun (WGS) entry which is preliminary data.</text>
</comment>
<dbReference type="OrthoDB" id="7872244at2"/>
<dbReference type="Proteomes" id="UP000306113">
    <property type="component" value="Unassembled WGS sequence"/>
</dbReference>